<evidence type="ECO:0000313" key="1">
    <source>
        <dbReference type="EMBL" id="ACK65665.1"/>
    </source>
</evidence>
<protein>
    <recommendedName>
        <fullName evidence="3">Type IV pilin PilA</fullName>
    </recommendedName>
</protein>
<keyword evidence="2" id="KW-1185">Reference proteome</keyword>
<reference evidence="2" key="1">
    <citation type="journal article" date="2011" name="MBio">
        <title>Novel metabolic attributes of the genus Cyanothece, comprising a group of unicellular nitrogen-fixing Cyanobacteria.</title>
        <authorList>
            <person name="Bandyopadhyay A."/>
            <person name="Elvitigala T."/>
            <person name="Welsh E."/>
            <person name="Stockel J."/>
            <person name="Liberton M."/>
            <person name="Min H."/>
            <person name="Sherman L.A."/>
            <person name="Pakrasi H.B."/>
        </authorList>
    </citation>
    <scope>NUCLEOTIDE SEQUENCE [LARGE SCALE GENOMIC DNA]</scope>
    <source>
        <strain evidence="2">PCC 8801</strain>
    </source>
</reference>
<dbReference type="KEGG" id="cyp:PCC8801_1613"/>
<dbReference type="EMBL" id="CP001287">
    <property type="protein sequence ID" value="ACK65665.1"/>
    <property type="molecule type" value="Genomic_DNA"/>
</dbReference>
<dbReference type="AlphaFoldDB" id="B7JVX6"/>
<dbReference type="Proteomes" id="UP000008204">
    <property type="component" value="Chromosome"/>
</dbReference>
<accession>B7JVX6</accession>
<name>B7JVX6_RIPO1</name>
<gene>
    <name evidence="1" type="ordered locus">PCC8801_1613</name>
</gene>
<dbReference type="HOGENOM" id="CLU_124487_0_0_3"/>
<dbReference type="OrthoDB" id="467906at2"/>
<dbReference type="RefSeq" id="WP_012594938.1">
    <property type="nucleotide sequence ID" value="NC_011726.1"/>
</dbReference>
<proteinExistence type="predicted"/>
<dbReference type="STRING" id="41431.PCC8801_1613"/>
<evidence type="ECO:0008006" key="3">
    <source>
        <dbReference type="Google" id="ProtNLM"/>
    </source>
</evidence>
<evidence type="ECO:0000313" key="2">
    <source>
        <dbReference type="Proteomes" id="UP000008204"/>
    </source>
</evidence>
<sequence length="190" mass="22055">MSVKSSEYETLLCEYSDRLGAIALLKQHRPYLEMIPSLRRPEASLITIPLPVVKVRRPQLSNKQQLTVPSVQETIHVPCDVAIVMCDPEWKIKLGSEILVFIHRPHEDFSHLLNRWRNCQVYLSQDYEWLMPPHEDHMLSEGADSIHPLFVLFEKTPHRIRKGLTGAFLPYIIPSFMPEDTQETPEMISD</sequence>
<dbReference type="eggNOG" id="ENOG502ZQCI">
    <property type="taxonomic scope" value="Bacteria"/>
</dbReference>
<organism evidence="1 2">
    <name type="scientific">Rippkaea orientalis (strain PCC 8801 / RF-1)</name>
    <name type="common">Cyanothece sp. (strain PCC 8801)</name>
    <dbReference type="NCBI Taxonomy" id="41431"/>
    <lineage>
        <taxon>Bacteria</taxon>
        <taxon>Bacillati</taxon>
        <taxon>Cyanobacteriota</taxon>
        <taxon>Cyanophyceae</taxon>
        <taxon>Oscillatoriophycideae</taxon>
        <taxon>Chroococcales</taxon>
        <taxon>Aphanothecaceae</taxon>
        <taxon>Rippkaea</taxon>
        <taxon>Rippkaea orientalis</taxon>
    </lineage>
</organism>